<feature type="domain" description="C2H2-type" evidence="15">
    <location>
        <begin position="550"/>
        <end position="577"/>
    </location>
</feature>
<keyword evidence="4" id="KW-0677">Repeat</keyword>
<keyword evidence="9" id="KW-0804">Transcription</keyword>
<evidence type="ECO:0000256" key="8">
    <source>
        <dbReference type="ARBA" id="ARBA00023125"/>
    </source>
</evidence>
<evidence type="ECO:0000256" key="11">
    <source>
        <dbReference type="ARBA" id="ARBA00038422"/>
    </source>
</evidence>
<evidence type="ECO:0000256" key="3">
    <source>
        <dbReference type="ARBA" id="ARBA00022723"/>
    </source>
</evidence>
<proteinExistence type="inferred from homology"/>
<dbReference type="GO" id="GO:0003677">
    <property type="term" value="F:DNA binding"/>
    <property type="evidence" value="ECO:0007669"/>
    <property type="project" value="UniProtKB-KW"/>
</dbReference>
<reference evidence="17" key="1">
    <citation type="submission" date="2025-08" db="UniProtKB">
        <authorList>
            <consortium name="RefSeq"/>
        </authorList>
    </citation>
    <scope>IDENTIFICATION</scope>
    <source>
        <tissue evidence="17">Sperm</tissue>
    </source>
</reference>
<evidence type="ECO:0000256" key="10">
    <source>
        <dbReference type="ARBA" id="ARBA00023242"/>
    </source>
</evidence>
<feature type="compositionally biased region" description="Low complexity" evidence="13">
    <location>
        <begin position="348"/>
        <end position="358"/>
    </location>
</feature>
<evidence type="ECO:0000256" key="2">
    <source>
        <dbReference type="ARBA" id="ARBA00022491"/>
    </source>
</evidence>
<dbReference type="InterPro" id="IPR036236">
    <property type="entry name" value="Znf_C2H2_sf"/>
</dbReference>
<comment type="subcellular location">
    <subcellularLocation>
        <location evidence="1">Nucleus</location>
    </subcellularLocation>
</comment>
<dbReference type="InterPro" id="IPR011333">
    <property type="entry name" value="SKP1/BTB/POZ_sf"/>
</dbReference>
<evidence type="ECO:0000256" key="6">
    <source>
        <dbReference type="ARBA" id="ARBA00022833"/>
    </source>
</evidence>
<dbReference type="SMART" id="SM00355">
    <property type="entry name" value="ZnF_C2H2"/>
    <property type="match status" value="4"/>
</dbReference>
<evidence type="ECO:0000259" key="14">
    <source>
        <dbReference type="PROSITE" id="PS50097"/>
    </source>
</evidence>
<dbReference type="SMART" id="SM00225">
    <property type="entry name" value="BTB"/>
    <property type="match status" value="1"/>
</dbReference>
<dbReference type="Pfam" id="PF00651">
    <property type="entry name" value="BTB"/>
    <property type="match status" value="2"/>
</dbReference>
<dbReference type="GO" id="GO:0008270">
    <property type="term" value="F:zinc ion binding"/>
    <property type="evidence" value="ECO:0007669"/>
    <property type="project" value="UniProtKB-KW"/>
</dbReference>
<protein>
    <submittedName>
        <fullName evidence="17">Zinc finger and BTB domain-containing protein 18</fullName>
    </submittedName>
</protein>
<feature type="compositionally biased region" description="Acidic residues" evidence="13">
    <location>
        <begin position="75"/>
        <end position="84"/>
    </location>
</feature>
<feature type="region of interest" description="Disordered" evidence="13">
    <location>
        <begin position="314"/>
        <end position="394"/>
    </location>
</feature>
<evidence type="ECO:0000256" key="4">
    <source>
        <dbReference type="ARBA" id="ARBA00022737"/>
    </source>
</evidence>
<dbReference type="PROSITE" id="PS50157">
    <property type="entry name" value="ZINC_FINGER_C2H2_2"/>
    <property type="match status" value="4"/>
</dbReference>
<dbReference type="SUPFAM" id="SSF54695">
    <property type="entry name" value="POZ domain"/>
    <property type="match status" value="1"/>
</dbReference>
<feature type="domain" description="BTB" evidence="14">
    <location>
        <begin position="24"/>
        <end position="139"/>
    </location>
</feature>
<evidence type="ECO:0000313" key="17">
    <source>
        <dbReference type="RefSeq" id="XP_032804423.1"/>
    </source>
</evidence>
<keyword evidence="16" id="KW-1185">Reference proteome</keyword>
<dbReference type="FunFam" id="3.30.160.60:FF:000892">
    <property type="entry name" value="zinc finger and BTB domain-containing protein 3"/>
    <property type="match status" value="1"/>
</dbReference>
<dbReference type="PANTHER" id="PTHR24394">
    <property type="entry name" value="ZINC FINGER PROTEIN"/>
    <property type="match status" value="1"/>
</dbReference>
<feature type="compositionally biased region" description="Pro residues" evidence="13">
    <location>
        <begin position="478"/>
        <end position="487"/>
    </location>
</feature>
<keyword evidence="8" id="KW-0238">DNA-binding</keyword>
<evidence type="ECO:0000256" key="13">
    <source>
        <dbReference type="SAM" id="MobiDB-lite"/>
    </source>
</evidence>
<dbReference type="PANTHER" id="PTHR24394:SF20">
    <property type="entry name" value="ZINC FINGER AND BTB DOMAIN-CONTAINING PROTEIN 42"/>
    <property type="match status" value="1"/>
</dbReference>
<keyword evidence="5 12" id="KW-0863">Zinc-finger</keyword>
<dbReference type="FunFam" id="3.30.160.60:FF:000114">
    <property type="entry name" value="Zinc finger and BTB domain-containing protein 18"/>
    <property type="match status" value="1"/>
</dbReference>
<keyword evidence="7" id="KW-0805">Transcription regulation</keyword>
<evidence type="ECO:0000256" key="5">
    <source>
        <dbReference type="ARBA" id="ARBA00022771"/>
    </source>
</evidence>
<feature type="compositionally biased region" description="Basic residues" evidence="13">
    <location>
        <begin position="461"/>
        <end position="474"/>
    </location>
</feature>
<keyword evidence="3" id="KW-0479">Metal-binding</keyword>
<evidence type="ECO:0000256" key="9">
    <source>
        <dbReference type="ARBA" id="ARBA00023163"/>
    </source>
</evidence>
<feature type="domain" description="C2H2-type" evidence="15">
    <location>
        <begin position="578"/>
        <end position="606"/>
    </location>
</feature>
<dbReference type="InterPro" id="IPR000210">
    <property type="entry name" value="BTB/POZ_dom"/>
</dbReference>
<dbReference type="GO" id="GO:0005634">
    <property type="term" value="C:nucleus"/>
    <property type="evidence" value="ECO:0007669"/>
    <property type="project" value="UniProtKB-SubCell"/>
</dbReference>
<keyword evidence="2" id="KW-0678">Repressor</keyword>
<evidence type="ECO:0000256" key="7">
    <source>
        <dbReference type="ARBA" id="ARBA00023015"/>
    </source>
</evidence>
<feature type="domain" description="C2H2-type" evidence="15">
    <location>
        <begin position="424"/>
        <end position="451"/>
    </location>
</feature>
<dbReference type="KEGG" id="pmrn:116939759"/>
<dbReference type="PROSITE" id="PS00028">
    <property type="entry name" value="ZINC_FINGER_C2H2_1"/>
    <property type="match status" value="4"/>
</dbReference>
<dbReference type="Gene3D" id="3.30.160.60">
    <property type="entry name" value="Classic Zinc Finger"/>
    <property type="match status" value="3"/>
</dbReference>
<feature type="region of interest" description="Disordered" evidence="13">
    <location>
        <begin position="67"/>
        <end position="101"/>
    </location>
</feature>
<dbReference type="SUPFAM" id="SSF57667">
    <property type="entry name" value="beta-beta-alpha zinc fingers"/>
    <property type="match status" value="2"/>
</dbReference>
<dbReference type="Pfam" id="PF00096">
    <property type="entry name" value="zf-C2H2"/>
    <property type="match status" value="3"/>
</dbReference>
<comment type="similarity">
    <text evidence="11">Belongs to the krueppel C2H2-type zinc-finger protein family. ZBTB18 subfamily.</text>
</comment>
<evidence type="ECO:0000313" key="16">
    <source>
        <dbReference type="Proteomes" id="UP001318040"/>
    </source>
</evidence>
<feature type="compositionally biased region" description="Acidic residues" evidence="13">
    <location>
        <begin position="328"/>
        <end position="337"/>
    </location>
</feature>
<dbReference type="Gene3D" id="3.30.710.10">
    <property type="entry name" value="Potassium Channel Kv1.1, Chain A"/>
    <property type="match status" value="1"/>
</dbReference>
<feature type="domain" description="C2H2-type" evidence="15">
    <location>
        <begin position="522"/>
        <end position="549"/>
    </location>
</feature>
<accession>A0AAJ7STM3</accession>
<dbReference type="RefSeq" id="XP_032804423.1">
    <property type="nucleotide sequence ID" value="XM_032948532.1"/>
</dbReference>
<dbReference type="PROSITE" id="PS50097">
    <property type="entry name" value="BTB"/>
    <property type="match status" value="1"/>
</dbReference>
<evidence type="ECO:0000256" key="12">
    <source>
        <dbReference type="PROSITE-ProRule" id="PRU00042"/>
    </source>
</evidence>
<dbReference type="FunFam" id="3.30.160.60:FF:000646">
    <property type="entry name" value="Myeloid zinc finger 1"/>
    <property type="match status" value="1"/>
</dbReference>
<keyword evidence="6" id="KW-0862">Zinc</keyword>
<keyword evidence="10" id="KW-0539">Nucleus</keyword>
<dbReference type="GO" id="GO:0000981">
    <property type="term" value="F:DNA-binding transcription factor activity, RNA polymerase II-specific"/>
    <property type="evidence" value="ECO:0007669"/>
    <property type="project" value="TreeGrafter"/>
</dbReference>
<organism evidence="16 17">
    <name type="scientific">Petromyzon marinus</name>
    <name type="common">Sea lamprey</name>
    <dbReference type="NCBI Taxonomy" id="7757"/>
    <lineage>
        <taxon>Eukaryota</taxon>
        <taxon>Metazoa</taxon>
        <taxon>Chordata</taxon>
        <taxon>Craniata</taxon>
        <taxon>Vertebrata</taxon>
        <taxon>Cyclostomata</taxon>
        <taxon>Hyperoartia</taxon>
        <taxon>Petromyzontiformes</taxon>
        <taxon>Petromyzontidae</taxon>
        <taxon>Petromyzon</taxon>
    </lineage>
</organism>
<dbReference type="AlphaFoldDB" id="A0AAJ7STM3"/>
<gene>
    <name evidence="17" type="primary">ZBTB18</name>
</gene>
<sequence>MEFPEHSRQLLQCLSRQRLQGFLCDCTVLVGGSEFRAHRAVLASCSGYFHLFYRDERPRRSFRDHVGLRGRERGEEEQEEEETAGDAAEATAASISGGVPRPPAESAGLVVRLNGDAVTAPAFRALLEFMYEGRLRVDGLPVEDVLAAASYLHMYDIVKVCKQRLRGRGDGVGVGVPAPERCPRPCLENICVKIEAGEEEEEEVVAAVCNEGVSSVRSVAEGGSHGGGSRLAVRAAPYGAAAGKTASTAPLLCGGSGISIKGLGESALDLSVKPASAAARACDPDLPGHTGLGEREAAAAAAVTAAAAAAAVVSTKGLPPQEERGGDCDEEMCDADEDPARRADDLVSNSSHRSSGVSCELSEKVPSTSSELDHEDVGSSDEGMEPEMKPPASLGHFRFKDEALLPLSLHEGGSPLLGSAGLVFACPLCGQAMPCPQALQIHLSLHFSERRAEPKVERVAGHRGPHGLRPHGNGKVKPPLPPPLPPPLSGACPGGTALFGPGPVGIAEASPPALGGAEGDVPTCATCGKTFSCAYTLRRHERTHSGEKPYTCATCGKSFQYSHNLTRHAVVHTREKPHACKWCERRFTQSGDLYRHMRKFHGGLAGSVAAQ</sequence>
<evidence type="ECO:0000259" key="15">
    <source>
        <dbReference type="PROSITE" id="PS50157"/>
    </source>
</evidence>
<feature type="region of interest" description="Disordered" evidence="13">
    <location>
        <begin position="457"/>
        <end position="487"/>
    </location>
</feature>
<dbReference type="Proteomes" id="UP001318040">
    <property type="component" value="Chromosome 6"/>
</dbReference>
<evidence type="ECO:0000256" key="1">
    <source>
        <dbReference type="ARBA" id="ARBA00004123"/>
    </source>
</evidence>
<dbReference type="InterPro" id="IPR013087">
    <property type="entry name" value="Znf_C2H2_type"/>
</dbReference>
<name>A0AAJ7STM3_PETMA</name>